<dbReference type="InterPro" id="IPR047589">
    <property type="entry name" value="DUF11_rpt"/>
</dbReference>
<feature type="domain" description="DUF11" evidence="1">
    <location>
        <begin position="20"/>
        <end position="116"/>
    </location>
</feature>
<feature type="domain" description="DUF11" evidence="1">
    <location>
        <begin position="312"/>
        <end position="417"/>
    </location>
</feature>
<dbReference type="InterPro" id="IPR001434">
    <property type="entry name" value="OmcB-like_DUF11"/>
</dbReference>
<dbReference type="Proteomes" id="UP001171945">
    <property type="component" value="Unassembled WGS sequence"/>
</dbReference>
<feature type="non-terminal residue" evidence="2">
    <location>
        <position position="1"/>
    </location>
</feature>
<evidence type="ECO:0000259" key="1">
    <source>
        <dbReference type="Pfam" id="PF01345"/>
    </source>
</evidence>
<dbReference type="PANTHER" id="PTHR34819:SF5">
    <property type="entry name" value="CONSERVED REPEAT DOMAIN PROTEIN"/>
    <property type="match status" value="1"/>
</dbReference>
<gene>
    <name evidence="2" type="ORF">QUF54_08165</name>
</gene>
<dbReference type="Gene3D" id="2.60.40.1170">
    <property type="entry name" value="Mu homology domain, subdomain B"/>
    <property type="match status" value="2"/>
</dbReference>
<keyword evidence="3" id="KW-1185">Reference proteome</keyword>
<organism evidence="2 3">
    <name type="scientific">Candidatus Marithioploca araucensis</name>
    <dbReference type="NCBI Taxonomy" id="70273"/>
    <lineage>
        <taxon>Bacteria</taxon>
        <taxon>Pseudomonadati</taxon>
        <taxon>Pseudomonadota</taxon>
        <taxon>Gammaproteobacteria</taxon>
        <taxon>Thiotrichales</taxon>
        <taxon>Thiotrichaceae</taxon>
        <taxon>Candidatus Marithioploca</taxon>
    </lineage>
</organism>
<dbReference type="NCBIfam" id="TIGR01451">
    <property type="entry name" value="B_ant_repeat"/>
    <property type="match status" value="2"/>
</dbReference>
<dbReference type="Gene3D" id="2.60.120.260">
    <property type="entry name" value="Galactose-binding domain-like"/>
    <property type="match status" value="1"/>
</dbReference>
<dbReference type="PANTHER" id="PTHR34819">
    <property type="entry name" value="LARGE CYSTEINE-RICH PERIPLASMIC PROTEIN OMCB"/>
    <property type="match status" value="1"/>
</dbReference>
<proteinExistence type="predicted"/>
<feature type="non-terminal residue" evidence="2">
    <location>
        <position position="510"/>
    </location>
</feature>
<dbReference type="InterPro" id="IPR051172">
    <property type="entry name" value="Chlamydia_OmcB"/>
</dbReference>
<accession>A0ABT7VUT3</accession>
<comment type="caution">
    <text evidence="2">The sequence shown here is derived from an EMBL/GenBank/DDBJ whole genome shotgun (WGS) entry which is preliminary data.</text>
</comment>
<dbReference type="Pfam" id="PF20773">
    <property type="entry name" value="InhA-like_MAM"/>
    <property type="match status" value="1"/>
</dbReference>
<evidence type="ECO:0000313" key="2">
    <source>
        <dbReference type="EMBL" id="MDM8563313.1"/>
    </source>
</evidence>
<evidence type="ECO:0000313" key="3">
    <source>
        <dbReference type="Proteomes" id="UP001171945"/>
    </source>
</evidence>
<protein>
    <submittedName>
        <fullName evidence="2">Immune inhibitor A</fullName>
    </submittedName>
</protein>
<reference evidence="2" key="1">
    <citation type="submission" date="2023-06" db="EMBL/GenBank/DDBJ databases">
        <title>Uncultivated large filamentous bacteria from sulfidic sediments reveal new species and different genomic features in energy metabolism and defense.</title>
        <authorList>
            <person name="Fonseca A."/>
        </authorList>
    </citation>
    <scope>NUCLEOTIDE SEQUENCE</scope>
    <source>
        <strain evidence="2">HSG4</strain>
    </source>
</reference>
<name>A0ABT7VUT3_9GAMM</name>
<sequence>FSSTDGIEAFDMSPDCLNTLKINKIANKSPAGIGAQLEYTLKVRNDTLGTLTGVIITDELPANTTYVQNSATCGGSENNGTIIFPIGTMNSGDSNTCTFQVKVNRNISNTMQLFVDDMENGADNWTVSHGLGSIDWILNNTNPNSCSFAWFAEDVGYLSDQYFTMTNPVMVAGINPILRFWHNYETEHYYDGGVVEISTDGGTEWQDLDSKMIQNGYNSIIFADESPIGYRYAFSGNSGGYVETLVNLSAYNGKMVQIRFRMATDTSGSGHGWFVDDVELIADISISNTACVSAEEGDSDCDSVTTPVEPALNITKTANPSPVKEGGKLEYTLKVYNDTSETLTGVIVTDELPANTTYVSDSATCGGSENDGTVSFPIGSMNSEDSSICTFQVQVSNSPSTPISNTACVSAEEGDSDCGSVTTTVKPLSVTLYSFNAVADEGKVTLNWETGTEKSNAGFVILRSQPLEDGKCSDKQDNYTDKAIPPLVYSKGDEVSGATYTETDSNVVSG</sequence>
<dbReference type="EMBL" id="JAUCGM010000569">
    <property type="protein sequence ID" value="MDM8563313.1"/>
    <property type="molecule type" value="Genomic_DNA"/>
</dbReference>
<dbReference type="Pfam" id="PF01345">
    <property type="entry name" value="DUF11"/>
    <property type="match status" value="2"/>
</dbReference>